<proteinExistence type="predicted"/>
<organism evidence="1 2">
    <name type="scientific">Albugo candida</name>
    <dbReference type="NCBI Taxonomy" id="65357"/>
    <lineage>
        <taxon>Eukaryota</taxon>
        <taxon>Sar</taxon>
        <taxon>Stramenopiles</taxon>
        <taxon>Oomycota</taxon>
        <taxon>Peronosporomycetes</taxon>
        <taxon>Albuginales</taxon>
        <taxon>Albuginaceae</taxon>
        <taxon>Albugo</taxon>
    </lineage>
</organism>
<dbReference type="AlphaFoldDB" id="A0A024G6L7"/>
<protein>
    <submittedName>
        <fullName evidence="1">Uncharacterized protein</fullName>
    </submittedName>
</protein>
<comment type="caution">
    <text evidence="1">The sequence shown here is derived from an EMBL/GenBank/DDBJ whole genome shotgun (WGS) entry which is preliminary data.</text>
</comment>
<dbReference type="Proteomes" id="UP000053237">
    <property type="component" value="Unassembled WGS sequence"/>
</dbReference>
<name>A0A024G6L7_9STRA</name>
<accession>A0A024G6L7</accession>
<evidence type="ECO:0000313" key="2">
    <source>
        <dbReference type="Proteomes" id="UP000053237"/>
    </source>
</evidence>
<gene>
    <name evidence="1" type="ORF">BN9_032900</name>
</gene>
<evidence type="ECO:0000313" key="1">
    <source>
        <dbReference type="EMBL" id="CCI42506.1"/>
    </source>
</evidence>
<dbReference type="InParanoid" id="A0A024G6L7"/>
<reference evidence="1 2" key="1">
    <citation type="submission" date="2012-05" db="EMBL/GenBank/DDBJ databases">
        <title>Recombination and specialization in a pathogen metapopulation.</title>
        <authorList>
            <person name="Gardiner A."/>
            <person name="Kemen E."/>
            <person name="Schultz-Larsen T."/>
            <person name="MacLean D."/>
            <person name="Van Oosterhout C."/>
            <person name="Jones J.D.G."/>
        </authorList>
    </citation>
    <scope>NUCLEOTIDE SEQUENCE [LARGE SCALE GENOMIC DNA]</scope>
    <source>
        <strain evidence="1 2">Ac Nc2</strain>
    </source>
</reference>
<keyword evidence="2" id="KW-1185">Reference proteome</keyword>
<sequence>MIKKELRSTMIGSPGVGWTKTASSVWDITLKRLCDFSLQEICDVKSAIINHRQLIRRQGAQRYSTRFAQISLLTTSQQVDLKPKYLVDMNCCLLLSCSQRDHFRWVICSTSSNVTTCMRGFLILVAACMTLRWPMTYAKKRSRLPIYTKRRLVGSLTAVPPIVDSLAVLWS</sequence>
<dbReference type="EMBL" id="CAIX01000035">
    <property type="protein sequence ID" value="CCI42506.1"/>
    <property type="molecule type" value="Genomic_DNA"/>
</dbReference>